<dbReference type="PANTHER" id="PTHR35936">
    <property type="entry name" value="MEMBRANE-BOUND LYTIC MUREIN TRANSGLYCOSYLASE F"/>
    <property type="match status" value="1"/>
</dbReference>
<evidence type="ECO:0000256" key="3">
    <source>
        <dbReference type="SAM" id="SignalP"/>
    </source>
</evidence>
<feature type="signal peptide" evidence="3">
    <location>
        <begin position="1"/>
        <end position="31"/>
    </location>
</feature>
<dbReference type="PANTHER" id="PTHR35936:SF17">
    <property type="entry name" value="ARGININE-BINDING EXTRACELLULAR PROTEIN ARTP"/>
    <property type="match status" value="1"/>
</dbReference>
<dbReference type="Proteomes" id="UP001595685">
    <property type="component" value="Unassembled WGS sequence"/>
</dbReference>
<evidence type="ECO:0000313" key="6">
    <source>
        <dbReference type="EMBL" id="MFC3686982.1"/>
    </source>
</evidence>
<keyword evidence="1 3" id="KW-0732">Signal</keyword>
<evidence type="ECO:0000259" key="5">
    <source>
        <dbReference type="SMART" id="SM00079"/>
    </source>
</evidence>
<organism evidence="6 7">
    <name type="scientific">Aquipuribacter hungaricus</name>
    <dbReference type="NCBI Taxonomy" id="545624"/>
    <lineage>
        <taxon>Bacteria</taxon>
        <taxon>Bacillati</taxon>
        <taxon>Actinomycetota</taxon>
        <taxon>Actinomycetes</taxon>
        <taxon>Micrococcales</taxon>
        <taxon>Intrasporangiaceae</taxon>
        <taxon>Aquipuribacter</taxon>
    </lineage>
</organism>
<comment type="caution">
    <text evidence="6">The sequence shown here is derived from an EMBL/GenBank/DDBJ whole genome shotgun (WGS) entry which is preliminary data.</text>
</comment>
<feature type="domain" description="Solute-binding protein family 3/N-terminal" evidence="4">
    <location>
        <begin position="85"/>
        <end position="313"/>
    </location>
</feature>
<dbReference type="CDD" id="cd13530">
    <property type="entry name" value="PBP2_peptides_like"/>
    <property type="match status" value="1"/>
</dbReference>
<feature type="domain" description="Ionotropic glutamate receptor C-terminal" evidence="5">
    <location>
        <begin position="85"/>
        <end position="312"/>
    </location>
</feature>
<dbReference type="EMBL" id="JBHRWW010000001">
    <property type="protein sequence ID" value="MFC3686982.1"/>
    <property type="molecule type" value="Genomic_DNA"/>
</dbReference>
<dbReference type="InterPro" id="IPR001320">
    <property type="entry name" value="Iontro_rcpt_C"/>
</dbReference>
<dbReference type="PROSITE" id="PS51257">
    <property type="entry name" value="PROKAR_LIPOPROTEIN"/>
    <property type="match status" value="1"/>
</dbReference>
<accession>A0ABV7WDL6</accession>
<dbReference type="SMART" id="SM00062">
    <property type="entry name" value="PBPb"/>
    <property type="match status" value="1"/>
</dbReference>
<dbReference type="Pfam" id="PF00497">
    <property type="entry name" value="SBP_bac_3"/>
    <property type="match status" value="1"/>
</dbReference>
<reference evidence="7" key="1">
    <citation type="journal article" date="2019" name="Int. J. Syst. Evol. Microbiol.">
        <title>The Global Catalogue of Microorganisms (GCM) 10K type strain sequencing project: providing services to taxonomists for standard genome sequencing and annotation.</title>
        <authorList>
            <consortium name="The Broad Institute Genomics Platform"/>
            <consortium name="The Broad Institute Genome Sequencing Center for Infectious Disease"/>
            <person name="Wu L."/>
            <person name="Ma J."/>
        </authorList>
    </citation>
    <scope>NUCLEOTIDE SEQUENCE [LARGE SCALE GENOMIC DNA]</scope>
    <source>
        <strain evidence="7">NCAIM B.02333</strain>
    </source>
</reference>
<feature type="chain" id="PRO_5045376985" evidence="3">
    <location>
        <begin position="32"/>
        <end position="320"/>
    </location>
</feature>
<evidence type="ECO:0000256" key="2">
    <source>
        <dbReference type="SAM" id="MobiDB-lite"/>
    </source>
</evidence>
<sequence>MSRSRLPLVTVGTLVLALSACGGGSDPAAPAAETPTEATGGPTEEATGDATGEATGDATAEATGAAGAGIAGCEPASLETLSEGVLTFATSEPAFEPWVVDDDPTNEQGYESAVAYAVAERLGYDDGSVEWVRVPFDAAIAPGPKDFDVALNQFSITEERRQAVDFSSPYYDVRQAVVTVEGSLAADMTSLDQMGELLFGAQVGTTSLDAVVEAVGPTMQPQVFNSNEDAVNALASGQVDAIVLDLPSAFYATAAQLDAGVIVGQLPASGDAEQFGAVLDLDSPLTDCVSQAVDSLEADGTLDALQSEWLADAAGAPELG</sequence>
<dbReference type="Gene3D" id="3.40.190.10">
    <property type="entry name" value="Periplasmic binding protein-like II"/>
    <property type="match status" value="2"/>
</dbReference>
<protein>
    <submittedName>
        <fullName evidence="6">Transporter substrate-binding domain-containing protein</fullName>
    </submittedName>
</protein>
<gene>
    <name evidence="6" type="ORF">ACFOLH_01355</name>
</gene>
<evidence type="ECO:0000256" key="1">
    <source>
        <dbReference type="ARBA" id="ARBA00022729"/>
    </source>
</evidence>
<feature type="compositionally biased region" description="Low complexity" evidence="2">
    <location>
        <begin position="26"/>
        <end position="55"/>
    </location>
</feature>
<dbReference type="SUPFAM" id="SSF53850">
    <property type="entry name" value="Periplasmic binding protein-like II"/>
    <property type="match status" value="1"/>
</dbReference>
<dbReference type="RefSeq" id="WP_340294126.1">
    <property type="nucleotide sequence ID" value="NZ_JBBEOI010000140.1"/>
</dbReference>
<evidence type="ECO:0000313" key="7">
    <source>
        <dbReference type="Proteomes" id="UP001595685"/>
    </source>
</evidence>
<feature type="region of interest" description="Disordered" evidence="2">
    <location>
        <begin position="24"/>
        <end position="55"/>
    </location>
</feature>
<proteinExistence type="predicted"/>
<name>A0ABV7WDL6_9MICO</name>
<keyword evidence="7" id="KW-1185">Reference proteome</keyword>
<dbReference type="InterPro" id="IPR001638">
    <property type="entry name" value="Solute-binding_3/MltF_N"/>
</dbReference>
<dbReference type="SMART" id="SM00079">
    <property type="entry name" value="PBPe"/>
    <property type="match status" value="1"/>
</dbReference>
<evidence type="ECO:0000259" key="4">
    <source>
        <dbReference type="SMART" id="SM00062"/>
    </source>
</evidence>